<dbReference type="Pfam" id="PF12833">
    <property type="entry name" value="HTH_18"/>
    <property type="match status" value="1"/>
</dbReference>
<dbReference type="PANTHER" id="PTHR43130:SF3">
    <property type="entry name" value="HTH-TYPE TRANSCRIPTIONAL REGULATOR RV1931C"/>
    <property type="match status" value="1"/>
</dbReference>
<dbReference type="GO" id="GO:0003700">
    <property type="term" value="F:DNA-binding transcription factor activity"/>
    <property type="evidence" value="ECO:0007669"/>
    <property type="project" value="InterPro"/>
</dbReference>
<evidence type="ECO:0000259" key="3">
    <source>
        <dbReference type="PROSITE" id="PS01124"/>
    </source>
</evidence>
<proteinExistence type="predicted"/>
<dbReference type="GO" id="GO:0043565">
    <property type="term" value="F:sequence-specific DNA binding"/>
    <property type="evidence" value="ECO:0007669"/>
    <property type="project" value="InterPro"/>
</dbReference>
<dbReference type="AlphaFoldDB" id="A0A4R4TCV9"/>
<dbReference type="RefSeq" id="WP_132819527.1">
    <property type="nucleotide sequence ID" value="NZ_SMKI01000220.1"/>
</dbReference>
<dbReference type="OrthoDB" id="3194870at2"/>
<comment type="caution">
    <text evidence="4">The sequence shown here is derived from an EMBL/GenBank/DDBJ whole genome shotgun (WGS) entry which is preliminary data.</text>
</comment>
<dbReference type="SMART" id="SM00342">
    <property type="entry name" value="HTH_ARAC"/>
    <property type="match status" value="1"/>
</dbReference>
<dbReference type="PANTHER" id="PTHR43130">
    <property type="entry name" value="ARAC-FAMILY TRANSCRIPTIONAL REGULATOR"/>
    <property type="match status" value="1"/>
</dbReference>
<dbReference type="InterPro" id="IPR009057">
    <property type="entry name" value="Homeodomain-like_sf"/>
</dbReference>
<dbReference type="InterPro" id="IPR002818">
    <property type="entry name" value="DJ-1/PfpI"/>
</dbReference>
<accession>A0A4R4TCV9</accession>
<feature type="domain" description="HTH araC/xylS-type" evidence="3">
    <location>
        <begin position="214"/>
        <end position="312"/>
    </location>
</feature>
<dbReference type="InterPro" id="IPR052158">
    <property type="entry name" value="INH-QAR"/>
</dbReference>
<evidence type="ECO:0000313" key="5">
    <source>
        <dbReference type="Proteomes" id="UP000295345"/>
    </source>
</evidence>
<gene>
    <name evidence="4" type="ORF">E1283_20285</name>
</gene>
<dbReference type="SUPFAM" id="SSF46689">
    <property type="entry name" value="Homeodomain-like"/>
    <property type="match status" value="2"/>
</dbReference>
<dbReference type="InterPro" id="IPR018060">
    <property type="entry name" value="HTH_AraC"/>
</dbReference>
<dbReference type="InterPro" id="IPR029062">
    <property type="entry name" value="Class_I_gatase-like"/>
</dbReference>
<organism evidence="4 5">
    <name type="scientific">Streptomyces hainanensis</name>
    <dbReference type="NCBI Taxonomy" id="402648"/>
    <lineage>
        <taxon>Bacteria</taxon>
        <taxon>Bacillati</taxon>
        <taxon>Actinomycetota</taxon>
        <taxon>Actinomycetes</taxon>
        <taxon>Kitasatosporales</taxon>
        <taxon>Streptomycetaceae</taxon>
        <taxon>Streptomyces</taxon>
    </lineage>
</organism>
<dbReference type="Gene3D" id="3.40.50.880">
    <property type="match status" value="1"/>
</dbReference>
<evidence type="ECO:0000256" key="1">
    <source>
        <dbReference type="ARBA" id="ARBA00023015"/>
    </source>
</evidence>
<keyword evidence="2" id="KW-0804">Transcription</keyword>
<keyword evidence="5" id="KW-1185">Reference proteome</keyword>
<dbReference type="EMBL" id="SMKI01000220">
    <property type="protein sequence ID" value="TDC72982.1"/>
    <property type="molecule type" value="Genomic_DNA"/>
</dbReference>
<sequence length="325" mass="33761">MRRIAFLAVPPVFAYDLSITQMLLGAAELAGGPAYRVTTHTARPGRVAAVGGPDMLVPDGLAGLGALSGGDTVVVVGGGAREDVAPAVLDAVRRSADAGRRVAAICTGTFVLGHAGLLDGRRATTHWGLTDQLARRFPAVTVERDALHVVDGPIVTSAGAGAAVELCLHLIRTDHGSAVAAAAGRLAVVGPPRPGDQPQLVGTPLPHVPERSLADTRAWALRRLDRPLALADLAAHAGVSTRTLTRRFHAETGLSPLRWLLRQRVDRARQLLETTDLPMDRVAHHSGLGSADSLRQHLVRALGVTPSAYRAAAGGNRATVEGGAS</sequence>
<reference evidence="4 5" key="1">
    <citation type="submission" date="2019-03" db="EMBL/GenBank/DDBJ databases">
        <title>Draft genome sequences of novel Actinobacteria.</title>
        <authorList>
            <person name="Sahin N."/>
            <person name="Ay H."/>
            <person name="Saygin H."/>
        </authorList>
    </citation>
    <scope>NUCLEOTIDE SEQUENCE [LARGE SCALE GENOMIC DNA]</scope>
    <source>
        <strain evidence="4 5">DSM 41900</strain>
    </source>
</reference>
<name>A0A4R4TCV9_9ACTN</name>
<dbReference type="Gene3D" id="1.10.10.60">
    <property type="entry name" value="Homeodomain-like"/>
    <property type="match status" value="1"/>
</dbReference>
<dbReference type="Proteomes" id="UP000295345">
    <property type="component" value="Unassembled WGS sequence"/>
</dbReference>
<protein>
    <submittedName>
        <fullName evidence="4">Helix-turn-helix domain-containing protein</fullName>
    </submittedName>
</protein>
<dbReference type="SUPFAM" id="SSF52317">
    <property type="entry name" value="Class I glutamine amidotransferase-like"/>
    <property type="match status" value="1"/>
</dbReference>
<evidence type="ECO:0000256" key="2">
    <source>
        <dbReference type="ARBA" id="ARBA00023163"/>
    </source>
</evidence>
<dbReference type="Pfam" id="PF01965">
    <property type="entry name" value="DJ-1_PfpI"/>
    <property type="match status" value="1"/>
</dbReference>
<dbReference type="CDD" id="cd03137">
    <property type="entry name" value="GATase1_AraC_1"/>
    <property type="match status" value="1"/>
</dbReference>
<dbReference type="PROSITE" id="PS01124">
    <property type="entry name" value="HTH_ARAC_FAMILY_2"/>
    <property type="match status" value="1"/>
</dbReference>
<keyword evidence="1" id="KW-0805">Transcription regulation</keyword>
<evidence type="ECO:0000313" key="4">
    <source>
        <dbReference type="EMBL" id="TDC72982.1"/>
    </source>
</evidence>